<dbReference type="InterPro" id="IPR006179">
    <property type="entry name" value="5_nucleotidase/apyrase"/>
</dbReference>
<dbReference type="InterPro" id="IPR036907">
    <property type="entry name" value="5'-Nucleotdase_C_sf"/>
</dbReference>
<evidence type="ECO:0000313" key="5">
    <source>
        <dbReference type="Proteomes" id="UP000334019"/>
    </source>
</evidence>
<feature type="region of interest" description="Disordered" evidence="1">
    <location>
        <begin position="21"/>
        <end position="42"/>
    </location>
</feature>
<evidence type="ECO:0000256" key="2">
    <source>
        <dbReference type="SAM" id="SignalP"/>
    </source>
</evidence>
<proteinExistence type="predicted"/>
<dbReference type="Pfam" id="PF02872">
    <property type="entry name" value="5_nucleotid_C"/>
    <property type="match status" value="1"/>
</dbReference>
<feature type="signal peptide" evidence="2">
    <location>
        <begin position="1"/>
        <end position="21"/>
    </location>
</feature>
<dbReference type="PANTHER" id="PTHR11575">
    <property type="entry name" value="5'-NUCLEOTIDASE-RELATED"/>
    <property type="match status" value="1"/>
</dbReference>
<feature type="domain" description="5'-Nucleotidase C-terminal" evidence="3">
    <location>
        <begin position="362"/>
        <end position="535"/>
    </location>
</feature>
<dbReference type="SUPFAM" id="SSF56300">
    <property type="entry name" value="Metallo-dependent phosphatases"/>
    <property type="match status" value="1"/>
</dbReference>
<dbReference type="AlphaFoldDB" id="A0A5Q2RT26"/>
<evidence type="ECO:0000259" key="3">
    <source>
        <dbReference type="Pfam" id="PF02872"/>
    </source>
</evidence>
<dbReference type="Gene3D" id="3.90.780.10">
    <property type="entry name" value="5'-Nucleotidase, C-terminal domain"/>
    <property type="match status" value="1"/>
</dbReference>
<dbReference type="GO" id="GO:0016787">
    <property type="term" value="F:hydrolase activity"/>
    <property type="evidence" value="ECO:0007669"/>
    <property type="project" value="InterPro"/>
</dbReference>
<gene>
    <name evidence="4" type="ORF">GH723_09935</name>
</gene>
<keyword evidence="2" id="KW-0732">Signal</keyword>
<evidence type="ECO:0000313" key="4">
    <source>
        <dbReference type="EMBL" id="QGG97070.1"/>
    </source>
</evidence>
<accession>A0A5Q2RT26</accession>
<organism evidence="4 5">
    <name type="scientific">Actinomarinicola tropica</name>
    <dbReference type="NCBI Taxonomy" id="2789776"/>
    <lineage>
        <taxon>Bacteria</taxon>
        <taxon>Bacillati</taxon>
        <taxon>Actinomycetota</taxon>
        <taxon>Acidimicrobiia</taxon>
        <taxon>Acidimicrobiales</taxon>
        <taxon>Iamiaceae</taxon>
        <taxon>Actinomarinicola</taxon>
    </lineage>
</organism>
<protein>
    <submittedName>
        <fullName evidence="4">Bifunctional metallophosphatase/5'-nucleotidase</fullName>
    </submittedName>
</protein>
<dbReference type="Gene3D" id="3.60.21.10">
    <property type="match status" value="1"/>
</dbReference>
<dbReference type="InterPro" id="IPR008334">
    <property type="entry name" value="5'-Nucleotdase_C"/>
</dbReference>
<evidence type="ECO:0000256" key="1">
    <source>
        <dbReference type="SAM" id="MobiDB-lite"/>
    </source>
</evidence>
<dbReference type="KEGG" id="atq:GH723_09935"/>
<dbReference type="GO" id="GO:0009166">
    <property type="term" value="P:nucleotide catabolic process"/>
    <property type="evidence" value="ECO:0007669"/>
    <property type="project" value="InterPro"/>
</dbReference>
<dbReference type="PANTHER" id="PTHR11575:SF24">
    <property type="entry name" value="5'-NUCLEOTIDASE"/>
    <property type="match status" value="1"/>
</dbReference>
<dbReference type="SUPFAM" id="SSF55816">
    <property type="entry name" value="5'-nucleotidase (syn. UDP-sugar hydrolase), C-terminal domain"/>
    <property type="match status" value="1"/>
</dbReference>
<sequence>MLVAILAALLVSAGAVSPVDAGGRGGGGHGPGHGPGHGRPDRPDFVLTVLHNNDGESDLFGPADDPEAGTISRFGHLVQRLRWQATGGPFGGWGWFGTKRGVVTISAGDNFLAGAEWQASLDRGVPYYDAVALDHLDSDAFVIGNHEFDFGPEVLANFIQSFRGRDDVFLSANLDFSQEPSLQTLVDQGRIRPSVVVRERGERIGIIGVTTPELDEVSSPGDTIIDDDLVGIIQGEVDRMRRAGIDKILVASHLQDITNELELVTQLNHVDAVIGGGGGEDISASYPLVANDVDGTPVPVVTVPGDYDDVGRLVLEFDRRGNVTGFSGGLVPVTADLPQNWFIRRHVEQPVEQYLQELATTVVATSEVGLNGVRDDVRSRETNLGSIMADAHLSAARSRAAEFGVPEPQVALQNGGGIRNNSVIPAGDVTALDTYAIAAFSNAISIIPDVARADLRAAAEHGLAGLPAPAGSFAHWAGVRIEYRVDNPMGSRVVNMVLADGTEIVSDGVVVDGPGVTVATIDFLAQGQDGYDMFEPYDFTTIGVAYQQSLASYLASLGTVTAEQYADPAAPADRERIVPLP</sequence>
<reference evidence="4 5" key="1">
    <citation type="submission" date="2019-11" db="EMBL/GenBank/DDBJ databases">
        <authorList>
            <person name="He Y."/>
        </authorList>
    </citation>
    <scope>NUCLEOTIDE SEQUENCE [LARGE SCALE GENOMIC DNA]</scope>
    <source>
        <strain evidence="4 5">SCSIO 58843</strain>
    </source>
</reference>
<feature type="compositionally biased region" description="Gly residues" evidence="1">
    <location>
        <begin position="22"/>
        <end position="37"/>
    </location>
</feature>
<keyword evidence="5" id="KW-1185">Reference proteome</keyword>
<name>A0A5Q2RT26_9ACTN</name>
<dbReference type="EMBL" id="CP045851">
    <property type="protein sequence ID" value="QGG97070.1"/>
    <property type="molecule type" value="Genomic_DNA"/>
</dbReference>
<dbReference type="Proteomes" id="UP000334019">
    <property type="component" value="Chromosome"/>
</dbReference>
<dbReference type="InterPro" id="IPR029052">
    <property type="entry name" value="Metallo-depent_PP-like"/>
</dbReference>
<feature type="chain" id="PRO_5024447094" evidence="2">
    <location>
        <begin position="22"/>
        <end position="581"/>
    </location>
</feature>